<dbReference type="CDD" id="cd00093">
    <property type="entry name" value="HTH_XRE"/>
    <property type="match status" value="1"/>
</dbReference>
<evidence type="ECO:0000256" key="2">
    <source>
        <dbReference type="ARBA" id="ARBA00023125"/>
    </source>
</evidence>
<keyword evidence="6" id="KW-1185">Reference proteome</keyword>
<evidence type="ECO:0000259" key="4">
    <source>
        <dbReference type="PROSITE" id="PS50943"/>
    </source>
</evidence>
<accession>A0A7X4RU32</accession>
<dbReference type="InterPro" id="IPR013096">
    <property type="entry name" value="Cupin_2"/>
</dbReference>
<feature type="domain" description="HTH cro/C1-type" evidence="4">
    <location>
        <begin position="11"/>
        <end position="65"/>
    </location>
</feature>
<evidence type="ECO:0000313" key="5">
    <source>
        <dbReference type="EMBL" id="MZI93068.1"/>
    </source>
</evidence>
<dbReference type="SMART" id="SM00530">
    <property type="entry name" value="HTH_XRE"/>
    <property type="match status" value="1"/>
</dbReference>
<dbReference type="EMBL" id="WEKT01000009">
    <property type="protein sequence ID" value="MZI93068.1"/>
    <property type="molecule type" value="Genomic_DNA"/>
</dbReference>
<sequence>MQIDQEVSKNLRRIRKEKGLTLDKTAELTGVSKAMLSQIERGVSSPTIARLWQIASGLNVSFSQFVIASPVINTQPNTLKMSDDRSADDWVNDDFFVNVLFPYEASLGFEVYELGLKESYEHKSEAHNLGVIEHVICVSGRMAIHCDDAWHVLGEGQAIRFSGAQPHSYKNIGNGRAVFHNIIHYPPTDY</sequence>
<evidence type="ECO:0000313" key="6">
    <source>
        <dbReference type="Proteomes" id="UP000462621"/>
    </source>
</evidence>
<proteinExistence type="predicted"/>
<protein>
    <submittedName>
        <fullName evidence="5">Helix-turn-helix domain-containing protein</fullName>
    </submittedName>
</protein>
<dbReference type="GO" id="GO:0003677">
    <property type="term" value="F:DNA binding"/>
    <property type="evidence" value="ECO:0007669"/>
    <property type="project" value="UniProtKB-KW"/>
</dbReference>
<dbReference type="InterPro" id="IPR014710">
    <property type="entry name" value="RmlC-like_jellyroll"/>
</dbReference>
<evidence type="ECO:0000256" key="1">
    <source>
        <dbReference type="ARBA" id="ARBA00023015"/>
    </source>
</evidence>
<dbReference type="InterPro" id="IPR011051">
    <property type="entry name" value="RmlC_Cupin_sf"/>
</dbReference>
<dbReference type="Gene3D" id="1.10.260.40">
    <property type="entry name" value="lambda repressor-like DNA-binding domains"/>
    <property type="match status" value="1"/>
</dbReference>
<dbReference type="PANTHER" id="PTHR46797:SF23">
    <property type="entry name" value="HTH-TYPE TRANSCRIPTIONAL REGULATOR SUTR"/>
    <property type="match status" value="1"/>
</dbReference>
<dbReference type="Proteomes" id="UP000462621">
    <property type="component" value="Unassembled WGS sequence"/>
</dbReference>
<dbReference type="PANTHER" id="PTHR46797">
    <property type="entry name" value="HTH-TYPE TRANSCRIPTIONAL REGULATOR"/>
    <property type="match status" value="1"/>
</dbReference>
<dbReference type="Pfam" id="PF01381">
    <property type="entry name" value="HTH_3"/>
    <property type="match status" value="1"/>
</dbReference>
<name>A0A7X4RU32_9VIBR</name>
<dbReference type="Pfam" id="PF07883">
    <property type="entry name" value="Cupin_2"/>
    <property type="match status" value="1"/>
</dbReference>
<dbReference type="SUPFAM" id="SSF47413">
    <property type="entry name" value="lambda repressor-like DNA-binding domains"/>
    <property type="match status" value="1"/>
</dbReference>
<dbReference type="RefSeq" id="WP_161154365.1">
    <property type="nucleotide sequence ID" value="NZ_WEKT01000009.1"/>
</dbReference>
<dbReference type="GO" id="GO:0005829">
    <property type="term" value="C:cytosol"/>
    <property type="evidence" value="ECO:0007669"/>
    <property type="project" value="TreeGrafter"/>
</dbReference>
<keyword evidence="1" id="KW-0805">Transcription regulation</keyword>
<dbReference type="InterPro" id="IPR001387">
    <property type="entry name" value="Cro/C1-type_HTH"/>
</dbReference>
<gene>
    <name evidence="5" type="ORF">F9817_07635</name>
</gene>
<dbReference type="PROSITE" id="PS50943">
    <property type="entry name" value="HTH_CROC1"/>
    <property type="match status" value="1"/>
</dbReference>
<keyword evidence="2" id="KW-0238">DNA-binding</keyword>
<evidence type="ECO:0000256" key="3">
    <source>
        <dbReference type="ARBA" id="ARBA00023163"/>
    </source>
</evidence>
<dbReference type="InterPro" id="IPR010982">
    <property type="entry name" value="Lambda_DNA-bd_dom_sf"/>
</dbReference>
<dbReference type="SUPFAM" id="SSF51182">
    <property type="entry name" value="RmlC-like cupins"/>
    <property type="match status" value="1"/>
</dbReference>
<dbReference type="CDD" id="cd02209">
    <property type="entry name" value="cupin_XRE_C"/>
    <property type="match status" value="1"/>
</dbReference>
<reference evidence="5 6" key="1">
    <citation type="submission" date="2019-10" db="EMBL/GenBank/DDBJ databases">
        <title>Vibrio sp. nov. isolated from a shrimp pond.</title>
        <authorList>
            <person name="Gomez-Gil B."/>
            <person name="Enciso-Ibarra J."/>
            <person name="Enciso-Ibarra K."/>
            <person name="Bolan-Mejia C."/>
        </authorList>
    </citation>
    <scope>NUCLEOTIDE SEQUENCE [LARGE SCALE GENOMIC DNA]</scope>
    <source>
        <strain evidence="5 6">CAIM 722</strain>
    </source>
</reference>
<dbReference type="Gene3D" id="2.60.120.10">
    <property type="entry name" value="Jelly Rolls"/>
    <property type="match status" value="1"/>
</dbReference>
<organism evidence="5 6">
    <name type="scientific">Vibrio eleionomae</name>
    <dbReference type="NCBI Taxonomy" id="2653505"/>
    <lineage>
        <taxon>Bacteria</taxon>
        <taxon>Pseudomonadati</taxon>
        <taxon>Pseudomonadota</taxon>
        <taxon>Gammaproteobacteria</taxon>
        <taxon>Vibrionales</taxon>
        <taxon>Vibrionaceae</taxon>
        <taxon>Vibrio</taxon>
    </lineage>
</organism>
<keyword evidence="3" id="KW-0804">Transcription</keyword>
<dbReference type="InterPro" id="IPR050807">
    <property type="entry name" value="TransReg_Diox_bact_type"/>
</dbReference>
<comment type="caution">
    <text evidence="5">The sequence shown here is derived from an EMBL/GenBank/DDBJ whole genome shotgun (WGS) entry which is preliminary data.</text>
</comment>
<dbReference type="AlphaFoldDB" id="A0A7X4RU32"/>
<dbReference type="GO" id="GO:0003700">
    <property type="term" value="F:DNA-binding transcription factor activity"/>
    <property type="evidence" value="ECO:0007669"/>
    <property type="project" value="TreeGrafter"/>
</dbReference>